<feature type="chain" id="PRO_5038026939" description="Lipoprotein" evidence="1">
    <location>
        <begin position="25"/>
        <end position="208"/>
    </location>
</feature>
<evidence type="ECO:0000256" key="1">
    <source>
        <dbReference type="SAM" id="SignalP"/>
    </source>
</evidence>
<dbReference type="RefSeq" id="WP_205107890.1">
    <property type="nucleotide sequence ID" value="NZ_JACJJL010000004.1"/>
</dbReference>
<evidence type="ECO:0000313" key="3">
    <source>
        <dbReference type="Proteomes" id="UP000764045"/>
    </source>
</evidence>
<gene>
    <name evidence="2" type="ORF">H6B30_03285</name>
</gene>
<name>A0A938WKQ2_9BACT</name>
<proteinExistence type="predicted"/>
<dbReference type="AlphaFoldDB" id="A0A938WKQ2"/>
<reference evidence="2 3" key="1">
    <citation type="journal article" date="2021" name="Sci. Rep.">
        <title>The distribution of antibiotic resistance genes in chicken gut microbiota commensals.</title>
        <authorList>
            <person name="Juricova H."/>
            <person name="Matiasovicova J."/>
            <person name="Kubasova T."/>
            <person name="Cejkova D."/>
            <person name="Rychlik I."/>
        </authorList>
    </citation>
    <scope>NUCLEOTIDE SEQUENCE [LARGE SCALE GENOMIC DNA]</scope>
    <source>
        <strain evidence="2 3">An819</strain>
    </source>
</reference>
<protein>
    <recommendedName>
        <fullName evidence="4">Lipoprotein</fullName>
    </recommendedName>
</protein>
<organism evidence="2 3">
    <name type="scientific">Marseilla massiliensis</name>
    <dbReference type="NCBI Taxonomy" id="1841864"/>
    <lineage>
        <taxon>Bacteria</taxon>
        <taxon>Pseudomonadati</taxon>
        <taxon>Bacteroidota</taxon>
        <taxon>Bacteroidia</taxon>
        <taxon>Bacteroidales</taxon>
        <taxon>Prevotellaceae</taxon>
        <taxon>Marseilla</taxon>
    </lineage>
</organism>
<dbReference type="EMBL" id="JACJJL010000004">
    <property type="protein sequence ID" value="MBM6660786.1"/>
    <property type="molecule type" value="Genomic_DNA"/>
</dbReference>
<feature type="signal peptide" evidence="1">
    <location>
        <begin position="1"/>
        <end position="24"/>
    </location>
</feature>
<dbReference type="Proteomes" id="UP000764045">
    <property type="component" value="Unassembled WGS sequence"/>
</dbReference>
<dbReference type="PROSITE" id="PS51257">
    <property type="entry name" value="PROKAR_LIPOPROTEIN"/>
    <property type="match status" value="1"/>
</dbReference>
<comment type="caution">
    <text evidence="2">The sequence shown here is derived from an EMBL/GenBank/DDBJ whole genome shotgun (WGS) entry which is preliminary data.</text>
</comment>
<sequence>MMIRNGYVLLAAATLALASGVASCGNDDPPTGDGIDYTEKVVTGYRMQYNMKLADPNVREVADVLVTYIDAEGKEVEDTMDGQEWQKTVVMPSGKEQTYGLAARFASKQSPVMSQDEYDFAVDLTSGIYTLYSNGSAMMLAWATNRESQGILKADADGEYRTTRSASYLVTPQAREDMDTTFTYFNFTNRRLESGRDTIIFNKFDFKK</sequence>
<accession>A0A938WKQ2</accession>
<keyword evidence="3" id="KW-1185">Reference proteome</keyword>
<evidence type="ECO:0008006" key="4">
    <source>
        <dbReference type="Google" id="ProtNLM"/>
    </source>
</evidence>
<evidence type="ECO:0000313" key="2">
    <source>
        <dbReference type="EMBL" id="MBM6660786.1"/>
    </source>
</evidence>
<keyword evidence="1" id="KW-0732">Signal</keyword>